<feature type="domain" description="FAD dependent oxidoreductase" evidence="1">
    <location>
        <begin position="31"/>
        <end position="406"/>
    </location>
</feature>
<dbReference type="InterPro" id="IPR006076">
    <property type="entry name" value="FAD-dep_OxRdtase"/>
</dbReference>
<evidence type="ECO:0000259" key="1">
    <source>
        <dbReference type="Pfam" id="PF01266"/>
    </source>
</evidence>
<organism evidence="2 3">
    <name type="scientific">Phascolomyces articulosus</name>
    <dbReference type="NCBI Taxonomy" id="60185"/>
    <lineage>
        <taxon>Eukaryota</taxon>
        <taxon>Fungi</taxon>
        <taxon>Fungi incertae sedis</taxon>
        <taxon>Mucoromycota</taxon>
        <taxon>Mucoromycotina</taxon>
        <taxon>Mucoromycetes</taxon>
        <taxon>Mucorales</taxon>
        <taxon>Lichtheimiaceae</taxon>
        <taxon>Phascolomyces</taxon>
    </lineage>
</organism>
<dbReference type="Pfam" id="PF01266">
    <property type="entry name" value="DAO"/>
    <property type="match status" value="1"/>
</dbReference>
<evidence type="ECO:0000313" key="2">
    <source>
        <dbReference type="EMBL" id="KAI9246257.1"/>
    </source>
</evidence>
<dbReference type="SUPFAM" id="SSF51905">
    <property type="entry name" value="FAD/NAD(P)-binding domain"/>
    <property type="match status" value="1"/>
</dbReference>
<dbReference type="GO" id="GO:0005737">
    <property type="term" value="C:cytoplasm"/>
    <property type="evidence" value="ECO:0007669"/>
    <property type="project" value="TreeGrafter"/>
</dbReference>
<dbReference type="InterPro" id="IPR036188">
    <property type="entry name" value="FAD/NAD-bd_sf"/>
</dbReference>
<dbReference type="PANTHER" id="PTHR13847:SF260">
    <property type="entry name" value="FAD DEPENDENT OXIDOREDUCTASE DOMAIN-CONTAINING PROTEIN"/>
    <property type="match status" value="1"/>
</dbReference>
<reference evidence="2" key="1">
    <citation type="journal article" date="2022" name="IScience">
        <title>Evolution of zygomycete secretomes and the origins of terrestrial fungal ecologies.</title>
        <authorList>
            <person name="Chang Y."/>
            <person name="Wang Y."/>
            <person name="Mondo S."/>
            <person name="Ahrendt S."/>
            <person name="Andreopoulos W."/>
            <person name="Barry K."/>
            <person name="Beard J."/>
            <person name="Benny G.L."/>
            <person name="Blankenship S."/>
            <person name="Bonito G."/>
            <person name="Cuomo C."/>
            <person name="Desiro A."/>
            <person name="Gervers K.A."/>
            <person name="Hundley H."/>
            <person name="Kuo A."/>
            <person name="LaButti K."/>
            <person name="Lang B.F."/>
            <person name="Lipzen A."/>
            <person name="O'Donnell K."/>
            <person name="Pangilinan J."/>
            <person name="Reynolds N."/>
            <person name="Sandor L."/>
            <person name="Smith M.E."/>
            <person name="Tsang A."/>
            <person name="Grigoriev I.V."/>
            <person name="Stajich J.E."/>
            <person name="Spatafora J.W."/>
        </authorList>
    </citation>
    <scope>NUCLEOTIDE SEQUENCE</scope>
    <source>
        <strain evidence="2">RSA 2281</strain>
    </source>
</reference>
<reference evidence="2" key="2">
    <citation type="submission" date="2023-02" db="EMBL/GenBank/DDBJ databases">
        <authorList>
            <consortium name="DOE Joint Genome Institute"/>
            <person name="Mondo S.J."/>
            <person name="Chang Y."/>
            <person name="Wang Y."/>
            <person name="Ahrendt S."/>
            <person name="Andreopoulos W."/>
            <person name="Barry K."/>
            <person name="Beard J."/>
            <person name="Benny G.L."/>
            <person name="Blankenship S."/>
            <person name="Bonito G."/>
            <person name="Cuomo C."/>
            <person name="Desiro A."/>
            <person name="Gervers K.A."/>
            <person name="Hundley H."/>
            <person name="Kuo A."/>
            <person name="LaButti K."/>
            <person name="Lang B.F."/>
            <person name="Lipzen A."/>
            <person name="O'Donnell K."/>
            <person name="Pangilinan J."/>
            <person name="Reynolds N."/>
            <person name="Sandor L."/>
            <person name="Smith M.W."/>
            <person name="Tsang A."/>
            <person name="Grigoriev I.V."/>
            <person name="Stajich J.E."/>
            <person name="Spatafora J.W."/>
        </authorList>
    </citation>
    <scope>NUCLEOTIDE SEQUENCE</scope>
    <source>
        <strain evidence="2">RSA 2281</strain>
    </source>
</reference>
<dbReference type="EMBL" id="JAIXMP010000047">
    <property type="protein sequence ID" value="KAI9246257.1"/>
    <property type="molecule type" value="Genomic_DNA"/>
</dbReference>
<comment type="caution">
    <text evidence="2">The sequence shown here is derived from an EMBL/GenBank/DDBJ whole genome shotgun (WGS) entry which is preliminary data.</text>
</comment>
<dbReference type="AlphaFoldDB" id="A0AAD5JY71"/>
<name>A0AAD5JY71_9FUNG</name>
<gene>
    <name evidence="2" type="ORF">BDA99DRAFT_565587</name>
</gene>
<proteinExistence type="predicted"/>
<sequence length="443" mass="49118">MHLNPVSTQSYWLKDAPFQTPSKDPLPSKADIVIIGAGLTGLSTAYWVQQMQPNLKIVVADARGVSSGATGRNGGICTPGLNDDFDAVIDAYGEASAQRLVEFDYRNVEMLSEFLKNHADNDKGFFDPELTWTKGAILAWSTAQEAEDARPSAEILCKKIDDMRILSPEELKQIPGFETFQYGGLHIKTTAIAWAAKIVFCLARYVTSQGRGVHIATYTKVDDVMWDEKRGVNTVHTNRGVIEAPRVVYCTNAWTARLLEDVRGILMPVRNQVVSVCAPPGAPRLEYVMSADRGYQYMSCRPNGDFIMGGMRNVVPSKQEHEDDDSTLNTAVSNALRSFMADVAKAPTVEREWVGVMGFTRDRLPLIGAVEHITGSTKNKGQFVAAGFTGHGMPRTFLCGRAAAQLLIDQPLEEWFPPEFKVEHKSRQSWWKNKNSNQIKSNL</sequence>
<evidence type="ECO:0000313" key="3">
    <source>
        <dbReference type="Proteomes" id="UP001209540"/>
    </source>
</evidence>
<dbReference type="Proteomes" id="UP001209540">
    <property type="component" value="Unassembled WGS sequence"/>
</dbReference>
<dbReference type="PANTHER" id="PTHR13847">
    <property type="entry name" value="SARCOSINE DEHYDROGENASE-RELATED"/>
    <property type="match status" value="1"/>
</dbReference>
<dbReference type="Gene3D" id="3.50.50.60">
    <property type="entry name" value="FAD/NAD(P)-binding domain"/>
    <property type="match status" value="1"/>
</dbReference>
<protein>
    <submittedName>
        <fullName evidence="2">FAD dependent oxidoreductase</fullName>
    </submittedName>
</protein>
<dbReference type="Gene3D" id="3.30.9.10">
    <property type="entry name" value="D-Amino Acid Oxidase, subunit A, domain 2"/>
    <property type="match status" value="1"/>
</dbReference>
<keyword evidence="3" id="KW-1185">Reference proteome</keyword>
<accession>A0AAD5JY71</accession>